<evidence type="ECO:0000259" key="3">
    <source>
        <dbReference type="Pfam" id="PF09949"/>
    </source>
</evidence>
<evidence type="ECO:0000313" key="5">
    <source>
        <dbReference type="Proteomes" id="UP000714618"/>
    </source>
</evidence>
<protein>
    <recommendedName>
        <fullName evidence="3">Phosphatidate phosphatase APP1 catalytic domain-containing protein</fullName>
    </recommendedName>
</protein>
<dbReference type="PANTHER" id="PTHR28208">
    <property type="entry name" value="PHOSPHATIDATE PHOSPHATASE APP1"/>
    <property type="match status" value="1"/>
</dbReference>
<dbReference type="InterPro" id="IPR019236">
    <property type="entry name" value="APP1_cat"/>
</dbReference>
<evidence type="ECO:0000313" key="4">
    <source>
        <dbReference type="EMBL" id="CAD0085291.1"/>
    </source>
</evidence>
<gene>
    <name evidence="4" type="ORF">AWRI4233_LOCUS130</name>
</gene>
<feature type="signal peptide" evidence="2">
    <location>
        <begin position="1"/>
        <end position="19"/>
    </location>
</feature>
<dbReference type="Pfam" id="PF09949">
    <property type="entry name" value="APP1_cat"/>
    <property type="match status" value="1"/>
</dbReference>
<feature type="compositionally biased region" description="Acidic residues" evidence="1">
    <location>
        <begin position="540"/>
        <end position="586"/>
    </location>
</feature>
<dbReference type="Proteomes" id="UP000714618">
    <property type="component" value="Unassembled WGS sequence"/>
</dbReference>
<keyword evidence="2" id="KW-0732">Signal</keyword>
<dbReference type="InterPro" id="IPR052935">
    <property type="entry name" value="Mg2+_PAP"/>
</dbReference>
<dbReference type="PROSITE" id="PS51257">
    <property type="entry name" value="PROKAR_LIPOPROTEIN"/>
    <property type="match status" value="1"/>
</dbReference>
<proteinExistence type="predicted"/>
<dbReference type="EMBL" id="CAIJEO010000002">
    <property type="protein sequence ID" value="CAD0085291.1"/>
    <property type="molecule type" value="Genomic_DNA"/>
</dbReference>
<feature type="chain" id="PRO_5040316945" description="Phosphatidate phosphatase APP1 catalytic domain-containing protein" evidence="2">
    <location>
        <begin position="20"/>
        <end position="602"/>
    </location>
</feature>
<dbReference type="GO" id="GO:0030479">
    <property type="term" value="C:actin cortical patch"/>
    <property type="evidence" value="ECO:0007669"/>
    <property type="project" value="TreeGrafter"/>
</dbReference>
<dbReference type="OrthoDB" id="414243at2759"/>
<reference evidence="4" key="1">
    <citation type="submission" date="2020-06" db="EMBL/GenBank/DDBJ databases">
        <authorList>
            <person name="Onetto C."/>
        </authorList>
    </citation>
    <scope>NUCLEOTIDE SEQUENCE</scope>
</reference>
<feature type="compositionally biased region" description="Basic and acidic residues" evidence="1">
    <location>
        <begin position="587"/>
        <end position="602"/>
    </location>
</feature>
<dbReference type="PANTHER" id="PTHR28208:SF2">
    <property type="entry name" value="PHOSPHATIDATE PHOSPHATASE APP1 CATALYTIC DOMAIN-CONTAINING PROTEIN"/>
    <property type="match status" value="1"/>
</dbReference>
<feature type="domain" description="Phosphatidate phosphatase APP1 catalytic" evidence="3">
    <location>
        <begin position="242"/>
        <end position="389"/>
    </location>
</feature>
<organism evidence="4 5">
    <name type="scientific">Aureobasidium mustum</name>
    <dbReference type="NCBI Taxonomy" id="2773714"/>
    <lineage>
        <taxon>Eukaryota</taxon>
        <taxon>Fungi</taxon>
        <taxon>Dikarya</taxon>
        <taxon>Ascomycota</taxon>
        <taxon>Pezizomycotina</taxon>
        <taxon>Dothideomycetes</taxon>
        <taxon>Dothideomycetidae</taxon>
        <taxon>Dothideales</taxon>
        <taxon>Saccotheciaceae</taxon>
        <taxon>Aureobasidium</taxon>
    </lineage>
</organism>
<feature type="region of interest" description="Disordered" evidence="1">
    <location>
        <begin position="526"/>
        <end position="602"/>
    </location>
</feature>
<evidence type="ECO:0000256" key="2">
    <source>
        <dbReference type="SAM" id="SignalP"/>
    </source>
</evidence>
<comment type="caution">
    <text evidence="4">The sequence shown here is derived from an EMBL/GenBank/DDBJ whole genome shotgun (WGS) entry which is preliminary data.</text>
</comment>
<keyword evidence="5" id="KW-1185">Reference proteome</keyword>
<accession>A0A9N8JH32</accession>
<dbReference type="AlphaFoldDB" id="A0A9N8JH32"/>
<sequence length="602" mass="68938">MRFPFIIAYLLALACIASASIDVCATATGDQAPQVIFPKNSKFAILLKPLRGVIDAFYKRLPYKNKKETERQPWTITTYPSYAHKTDDGWRAHIHGNIHRRQPYDEVQLNKILNGFLIRTRLEVKKWKFWEAGYHTLTETELAQGRPLALEIASVPICHATIGAVIDACGEGSILPVASNQEGSFYGTTSISDSCALANNKSSIDIPSQRFSLVPCNLRIGSGIDKDVPNSADVLFVPPRGITIIADLDDVLRVTDNWNVKQTLLNVFVRPFMPWRDMPAVLWDLKRRIEAEGQNVHFHYLTDAPEAISSSYTDHIFDKYPKGSFDFRPMNFTKTGEMLNARKHNVRRLMESFPGRRFISIYDTNNNMKRFPEDMGEWYPRIQCLLIRDTPATERSDWVTPDTRPFFDLDDTEYLFFRIPDDLKRLSGKHLASLAPQTNEETRTFGCFDSDHKLVQAMEPSTSRWTKVKSFARAAWWNLKCAAILPMWRPNEKCPFDRLPNETYYDGMIEPEVEVEPYTDNMPWQEYIVPSRPDKPAEPEREDDPDDDEDPDPEKEDGDDPDDDEDPDDDDDPDGEDTDDDDEEEDGGHHEKGHDQAGHDGH</sequence>
<evidence type="ECO:0000256" key="1">
    <source>
        <dbReference type="SAM" id="MobiDB-lite"/>
    </source>
</evidence>
<name>A0A9N8JH32_9PEZI</name>
<dbReference type="GO" id="GO:0008195">
    <property type="term" value="F:phosphatidate phosphatase activity"/>
    <property type="evidence" value="ECO:0007669"/>
    <property type="project" value="InterPro"/>
</dbReference>